<evidence type="ECO:0000313" key="2">
    <source>
        <dbReference type="Proteomes" id="UP000268162"/>
    </source>
</evidence>
<dbReference type="EMBL" id="ML004374">
    <property type="protein sequence ID" value="RKP33123.1"/>
    <property type="molecule type" value="Genomic_DNA"/>
</dbReference>
<protein>
    <recommendedName>
        <fullName evidence="3">DUF932 domain-containing protein</fullName>
    </recommendedName>
</protein>
<evidence type="ECO:0000313" key="1">
    <source>
        <dbReference type="EMBL" id="RKP33123.1"/>
    </source>
</evidence>
<sequence>FNFSHWSFGQLSQLAGAPPSYLRTLPSPIVADAVMYGLRNNRSNPEAKFYTSDKQLLAATGPDYGRIPNHEVIEAVGKIAGDGVSNDAAWRVPGMMSWSTMMYDPFHPVTTDTTTLFMSDRDMFIFLTDPHRPIVVGKTKDGMDDVMYRGFIISQSEVGKSSLWLKAFLFRGVCCNRIIWGADNIETVRISHTKGAPERWIRQVEPALIEYAKASDAKIVQTVQNAKAAQIAQDDDEMVDWLNNRGLSRSRARSVLEAVEREEGRKARTIWDVTQGVTAIARELPNTDDRVELETLGGKLFGLAA</sequence>
<proteinExistence type="predicted"/>
<dbReference type="AlphaFoldDB" id="A0A4P9ZJ88"/>
<keyword evidence="2" id="KW-1185">Reference proteome</keyword>
<dbReference type="InterPro" id="IPR026325">
    <property type="entry name" value="DUF932"/>
</dbReference>
<dbReference type="Proteomes" id="UP000268162">
    <property type="component" value="Unassembled WGS sequence"/>
</dbReference>
<dbReference type="Pfam" id="PF06067">
    <property type="entry name" value="DUF932"/>
    <property type="match status" value="1"/>
</dbReference>
<reference evidence="2" key="1">
    <citation type="journal article" date="2018" name="Nat. Microbiol.">
        <title>Leveraging single-cell genomics to expand the fungal tree of life.</title>
        <authorList>
            <person name="Ahrendt S.R."/>
            <person name="Quandt C.A."/>
            <person name="Ciobanu D."/>
            <person name="Clum A."/>
            <person name="Salamov A."/>
            <person name="Andreopoulos B."/>
            <person name="Cheng J.F."/>
            <person name="Woyke T."/>
            <person name="Pelin A."/>
            <person name="Henrissat B."/>
            <person name="Reynolds N.K."/>
            <person name="Benny G.L."/>
            <person name="Smith M.E."/>
            <person name="James T.Y."/>
            <person name="Grigoriev I.V."/>
        </authorList>
    </citation>
    <scope>NUCLEOTIDE SEQUENCE [LARGE SCALE GENOMIC DNA]</scope>
    <source>
        <strain evidence="2">RSA 468</strain>
    </source>
</reference>
<accession>A0A4P9ZJ88</accession>
<organism evidence="1 2">
    <name type="scientific">Dimargaris cristalligena</name>
    <dbReference type="NCBI Taxonomy" id="215637"/>
    <lineage>
        <taxon>Eukaryota</taxon>
        <taxon>Fungi</taxon>
        <taxon>Fungi incertae sedis</taxon>
        <taxon>Zoopagomycota</taxon>
        <taxon>Kickxellomycotina</taxon>
        <taxon>Dimargaritomycetes</taxon>
        <taxon>Dimargaritales</taxon>
        <taxon>Dimargaritaceae</taxon>
        <taxon>Dimargaris</taxon>
    </lineage>
</organism>
<evidence type="ECO:0008006" key="3">
    <source>
        <dbReference type="Google" id="ProtNLM"/>
    </source>
</evidence>
<name>A0A4P9ZJ88_9FUNG</name>
<feature type="non-terminal residue" evidence="1">
    <location>
        <position position="1"/>
    </location>
</feature>
<gene>
    <name evidence="1" type="ORF">BJ085DRAFT_40132</name>
</gene>